<dbReference type="PANTHER" id="PTHR43581">
    <property type="entry name" value="ATP/GTP PHOSPHATASE"/>
    <property type="match status" value="1"/>
</dbReference>
<dbReference type="GO" id="GO:0016887">
    <property type="term" value="F:ATP hydrolysis activity"/>
    <property type="evidence" value="ECO:0007669"/>
    <property type="project" value="InterPro"/>
</dbReference>
<dbReference type="PANTHER" id="PTHR43581:SF2">
    <property type="entry name" value="EXCINUCLEASE ATPASE SUBUNIT"/>
    <property type="match status" value="1"/>
</dbReference>
<evidence type="ECO:0000259" key="1">
    <source>
        <dbReference type="Pfam" id="PF12476"/>
    </source>
</evidence>
<protein>
    <recommendedName>
        <fullName evidence="4">DUF3696 domain-containing protein</fullName>
    </recommendedName>
</protein>
<feature type="domain" description="DUF3696" evidence="1">
    <location>
        <begin position="297"/>
        <end position="346"/>
    </location>
</feature>
<feature type="domain" description="ATPase AAA-type core" evidence="2">
    <location>
        <begin position="23"/>
        <end position="284"/>
    </location>
</feature>
<dbReference type="InterPro" id="IPR014592">
    <property type="entry name" value="P-loop_UCP034888"/>
</dbReference>
<sequence length="349" mass="39664">MVKELRIAGFKCFKDIKLELNNLTLFTGVNSAGKSSAIQAILLLLQQRQSKNGLLNGKYIKLGRFQEVRNTIINARKIDIGMTVKNADDEFECSIAINSEEKITKNNFEKIKGLDFVYLCAERIGVEDVYKQNLEKEYRIGIHGEYAFDYLSKERMNSIAEQDFRNMEEETGSNFGNQVDYWLNYIMGYSITAERIPGTEIVKVSYRKNADGSMDVKPQHVGTGISYISNVIIAALSCKKGSLFVVENPEIHLHPSAQSRLLDFFSFLASKGLQVIIETHSDHIFNGLRKNINSKRIQAEDTSVYFFKQNKELLSTPVKILIDENGVIKNQEKGLFDQFDEDLDELLGL</sequence>
<dbReference type="RefSeq" id="WP_156722588.1">
    <property type="nucleotide sequence ID" value="NZ_CACRSX010000007.1"/>
</dbReference>
<dbReference type="InterPro" id="IPR022532">
    <property type="entry name" value="DUF3696"/>
</dbReference>
<dbReference type="InterPro" id="IPR051396">
    <property type="entry name" value="Bact_Antivir_Def_Nuclease"/>
</dbReference>
<reference evidence="3" key="1">
    <citation type="submission" date="2019-11" db="EMBL/GenBank/DDBJ databases">
        <authorList>
            <person name="Feng L."/>
        </authorList>
    </citation>
    <scope>NUCLEOTIDE SEQUENCE</scope>
    <source>
        <strain evidence="3">AhadrusLFYP4</strain>
    </source>
</reference>
<dbReference type="Pfam" id="PF13304">
    <property type="entry name" value="AAA_21"/>
    <property type="match status" value="1"/>
</dbReference>
<gene>
    <name evidence="3" type="ORF">AHLFYP4_00294</name>
</gene>
<organism evidence="3">
    <name type="scientific">Anaerostipes hadrus</name>
    <dbReference type="NCBI Taxonomy" id="649756"/>
    <lineage>
        <taxon>Bacteria</taxon>
        <taxon>Bacillati</taxon>
        <taxon>Bacillota</taxon>
        <taxon>Clostridia</taxon>
        <taxon>Lachnospirales</taxon>
        <taxon>Lachnospiraceae</taxon>
        <taxon>Anaerostipes</taxon>
    </lineage>
</organism>
<dbReference type="GO" id="GO:0005524">
    <property type="term" value="F:ATP binding"/>
    <property type="evidence" value="ECO:0007669"/>
    <property type="project" value="InterPro"/>
</dbReference>
<dbReference type="InterPro" id="IPR003959">
    <property type="entry name" value="ATPase_AAA_core"/>
</dbReference>
<dbReference type="EMBL" id="CACRSX010000007">
    <property type="protein sequence ID" value="VYS76126.1"/>
    <property type="molecule type" value="Genomic_DNA"/>
</dbReference>
<name>A0A6N2R5U6_ANAHA</name>
<dbReference type="PIRSF" id="PIRSF034888">
    <property type="entry name" value="P-loop_UCP034888"/>
    <property type="match status" value="1"/>
</dbReference>
<proteinExistence type="predicted"/>
<dbReference type="AlphaFoldDB" id="A0A6N2R5U6"/>
<dbReference type="Pfam" id="PF12476">
    <property type="entry name" value="DUF3696"/>
    <property type="match status" value="1"/>
</dbReference>
<evidence type="ECO:0008006" key="4">
    <source>
        <dbReference type="Google" id="ProtNLM"/>
    </source>
</evidence>
<evidence type="ECO:0000259" key="2">
    <source>
        <dbReference type="Pfam" id="PF13304"/>
    </source>
</evidence>
<accession>A0A6N2R5U6</accession>
<dbReference type="InterPro" id="IPR027417">
    <property type="entry name" value="P-loop_NTPase"/>
</dbReference>
<evidence type="ECO:0000313" key="3">
    <source>
        <dbReference type="EMBL" id="VYS76126.1"/>
    </source>
</evidence>
<dbReference type="SUPFAM" id="SSF52540">
    <property type="entry name" value="P-loop containing nucleoside triphosphate hydrolases"/>
    <property type="match status" value="1"/>
</dbReference>
<dbReference type="Gene3D" id="3.40.50.300">
    <property type="entry name" value="P-loop containing nucleotide triphosphate hydrolases"/>
    <property type="match status" value="2"/>
</dbReference>